<dbReference type="EMBL" id="JAVHNQ010000001">
    <property type="protein sequence ID" value="KAK6359516.1"/>
    <property type="molecule type" value="Genomic_DNA"/>
</dbReference>
<dbReference type="Proteomes" id="UP001375240">
    <property type="component" value="Unassembled WGS sequence"/>
</dbReference>
<gene>
    <name evidence="2" type="ORF">TWF696_000672</name>
</gene>
<feature type="signal peptide" evidence="1">
    <location>
        <begin position="1"/>
        <end position="21"/>
    </location>
</feature>
<proteinExistence type="predicted"/>
<sequence length="206" mass="22235">MRMHIPKLAAVGIALPLLAAASVTQNTAVSMAAATDLPDFSNPYRRPSFDEHLFPPPPVLIDTEEKLLQKRQSGSSNFIVHMCRDTTQSDCAKIWVSAAQYCYDNEHWFGWTGDPATFKSAKIEGTMCCAFWSDKTCNKSGGHAGWVAQICQEDSGDALVINGVVNSWMCNHPYGSANTKMASPPPEVLKVPTGGTGAPVATQYAP</sequence>
<dbReference type="AlphaFoldDB" id="A0AAV9VED4"/>
<evidence type="ECO:0000256" key="1">
    <source>
        <dbReference type="SAM" id="SignalP"/>
    </source>
</evidence>
<name>A0AAV9VED4_9PEZI</name>
<feature type="chain" id="PRO_5043922891" description="Secreted protein" evidence="1">
    <location>
        <begin position="22"/>
        <end position="206"/>
    </location>
</feature>
<keyword evidence="1" id="KW-0732">Signal</keyword>
<keyword evidence="3" id="KW-1185">Reference proteome</keyword>
<evidence type="ECO:0000313" key="2">
    <source>
        <dbReference type="EMBL" id="KAK6359516.1"/>
    </source>
</evidence>
<reference evidence="2 3" key="1">
    <citation type="submission" date="2019-10" db="EMBL/GenBank/DDBJ databases">
        <authorList>
            <person name="Palmer J.M."/>
        </authorList>
    </citation>
    <scope>NUCLEOTIDE SEQUENCE [LARGE SCALE GENOMIC DNA]</scope>
    <source>
        <strain evidence="2 3">TWF696</strain>
    </source>
</reference>
<organism evidence="2 3">
    <name type="scientific">Orbilia brochopaga</name>
    <dbReference type="NCBI Taxonomy" id="3140254"/>
    <lineage>
        <taxon>Eukaryota</taxon>
        <taxon>Fungi</taxon>
        <taxon>Dikarya</taxon>
        <taxon>Ascomycota</taxon>
        <taxon>Pezizomycotina</taxon>
        <taxon>Orbiliomycetes</taxon>
        <taxon>Orbiliales</taxon>
        <taxon>Orbiliaceae</taxon>
        <taxon>Orbilia</taxon>
    </lineage>
</organism>
<accession>A0AAV9VED4</accession>
<comment type="caution">
    <text evidence="2">The sequence shown here is derived from an EMBL/GenBank/DDBJ whole genome shotgun (WGS) entry which is preliminary data.</text>
</comment>
<protein>
    <recommendedName>
        <fullName evidence="4">Secreted protein</fullName>
    </recommendedName>
</protein>
<evidence type="ECO:0000313" key="3">
    <source>
        <dbReference type="Proteomes" id="UP001375240"/>
    </source>
</evidence>
<evidence type="ECO:0008006" key="4">
    <source>
        <dbReference type="Google" id="ProtNLM"/>
    </source>
</evidence>